<dbReference type="AlphaFoldDB" id="A0A3S3P7J9"/>
<feature type="domain" description="GAF" evidence="2">
    <location>
        <begin position="40"/>
        <end position="155"/>
    </location>
</feature>
<reference evidence="3 4" key="1">
    <citation type="journal article" date="2018" name="Gigascience">
        <title>Genomes of trombidid mites reveal novel predicted allergens and laterally-transferred genes associated with secondary metabolism.</title>
        <authorList>
            <person name="Dong X."/>
            <person name="Chaisiri K."/>
            <person name="Xia D."/>
            <person name="Armstrong S.D."/>
            <person name="Fang Y."/>
            <person name="Donnelly M.J."/>
            <person name="Kadowaki T."/>
            <person name="McGarry J.W."/>
            <person name="Darby A.C."/>
            <person name="Makepeace B.L."/>
        </authorList>
    </citation>
    <scope>NUCLEOTIDE SEQUENCE [LARGE SCALE GENOMIC DNA]</scope>
    <source>
        <strain evidence="3">UoL-WK</strain>
    </source>
</reference>
<comment type="caution">
    <text evidence="3">The sequence shown here is derived from an EMBL/GenBank/DDBJ whole genome shotgun (WGS) entry which is preliminary data.</text>
</comment>
<evidence type="ECO:0000313" key="4">
    <source>
        <dbReference type="Proteomes" id="UP000285301"/>
    </source>
</evidence>
<dbReference type="FunFam" id="3.30.450.40:FF:000008">
    <property type="entry name" value="GAF domain-containing proteins"/>
    <property type="match status" value="1"/>
</dbReference>
<gene>
    <name evidence="3" type="ORF">B4U79_16580</name>
</gene>
<dbReference type="PANTHER" id="PTHR21021">
    <property type="entry name" value="GAF/PUTATIVE CYTOSKELETAL PROTEIN"/>
    <property type="match status" value="1"/>
</dbReference>
<sequence>MSEVVSSEKETKEAKFAKVYSQIESLISNENYLISNLANVCAVLKTEFDFLWVGFYLVEDEKLLLGPFQGPIACTRIEKGRGVCGTCWERKEAIIVADVHKFPGHIACCSLSKSEIVVPLIENDEVFAVLDIDSETLNSFDEIDKVNLEKIVRLIKITR</sequence>
<dbReference type="GO" id="GO:0033745">
    <property type="term" value="F:L-methionine-(R)-S-oxide reductase activity"/>
    <property type="evidence" value="ECO:0007669"/>
    <property type="project" value="TreeGrafter"/>
</dbReference>
<dbReference type="InterPro" id="IPR003018">
    <property type="entry name" value="GAF"/>
</dbReference>
<dbReference type="SUPFAM" id="SSF55781">
    <property type="entry name" value="GAF domain-like"/>
    <property type="match status" value="1"/>
</dbReference>
<accession>A0A3S3P7J9</accession>
<protein>
    <submittedName>
        <fullName evidence="3">Diguanylate cyclase-like protein</fullName>
    </submittedName>
</protein>
<dbReference type="STRING" id="1965070.A0A3S3P7J9"/>
<proteinExistence type="inferred from homology"/>
<evidence type="ECO:0000259" key="2">
    <source>
        <dbReference type="Pfam" id="PF13185"/>
    </source>
</evidence>
<dbReference type="GO" id="GO:0005829">
    <property type="term" value="C:cytosol"/>
    <property type="evidence" value="ECO:0007669"/>
    <property type="project" value="TreeGrafter"/>
</dbReference>
<evidence type="ECO:0000256" key="1">
    <source>
        <dbReference type="ARBA" id="ARBA00038454"/>
    </source>
</evidence>
<dbReference type="PANTHER" id="PTHR21021:SF15">
    <property type="entry name" value="FREE METHIONINE-R-SULFOXIDE REDUCTASE"/>
    <property type="match status" value="1"/>
</dbReference>
<keyword evidence="4" id="KW-1185">Reference proteome</keyword>
<dbReference type="InterPro" id="IPR051330">
    <property type="entry name" value="Phosphatase_reg/MetRdx"/>
</dbReference>
<name>A0A3S3P7J9_9ACAR</name>
<dbReference type="InterPro" id="IPR029016">
    <property type="entry name" value="GAF-like_dom_sf"/>
</dbReference>
<dbReference type="OrthoDB" id="15735at2759"/>
<dbReference type="Gene3D" id="3.30.450.40">
    <property type="match status" value="1"/>
</dbReference>
<dbReference type="Proteomes" id="UP000285301">
    <property type="component" value="Unassembled WGS sequence"/>
</dbReference>
<comment type="similarity">
    <text evidence="1">Belongs to the free Met sulfoxide reductase family.</text>
</comment>
<evidence type="ECO:0000313" key="3">
    <source>
        <dbReference type="EMBL" id="RWS02800.1"/>
    </source>
</evidence>
<dbReference type="Pfam" id="PF13185">
    <property type="entry name" value="GAF_2"/>
    <property type="match status" value="1"/>
</dbReference>
<dbReference type="EMBL" id="NCKU01007227">
    <property type="protein sequence ID" value="RWS02800.1"/>
    <property type="molecule type" value="Genomic_DNA"/>
</dbReference>
<organism evidence="3 4">
    <name type="scientific">Dinothrombium tinctorium</name>
    <dbReference type="NCBI Taxonomy" id="1965070"/>
    <lineage>
        <taxon>Eukaryota</taxon>
        <taxon>Metazoa</taxon>
        <taxon>Ecdysozoa</taxon>
        <taxon>Arthropoda</taxon>
        <taxon>Chelicerata</taxon>
        <taxon>Arachnida</taxon>
        <taxon>Acari</taxon>
        <taxon>Acariformes</taxon>
        <taxon>Trombidiformes</taxon>
        <taxon>Prostigmata</taxon>
        <taxon>Anystina</taxon>
        <taxon>Parasitengona</taxon>
        <taxon>Trombidioidea</taxon>
        <taxon>Trombidiidae</taxon>
        <taxon>Dinothrombium</taxon>
    </lineage>
</organism>